<evidence type="ECO:0000313" key="2">
    <source>
        <dbReference type="Proteomes" id="UP001281761"/>
    </source>
</evidence>
<gene>
    <name evidence="1" type="ORF">BLNAU_10609</name>
</gene>
<dbReference type="Proteomes" id="UP001281761">
    <property type="component" value="Unassembled WGS sequence"/>
</dbReference>
<comment type="caution">
    <text evidence="1">The sequence shown here is derived from an EMBL/GenBank/DDBJ whole genome shotgun (WGS) entry which is preliminary data.</text>
</comment>
<evidence type="ECO:0000313" key="1">
    <source>
        <dbReference type="EMBL" id="KAK2954441.1"/>
    </source>
</evidence>
<accession>A0ABQ9XPT8</accession>
<protein>
    <submittedName>
        <fullName evidence="1">Uncharacterized protein</fullName>
    </submittedName>
</protein>
<reference evidence="1 2" key="1">
    <citation type="journal article" date="2022" name="bioRxiv">
        <title>Genomics of Preaxostyla Flagellates Illuminates Evolutionary Transitions and the Path Towards Mitochondrial Loss.</title>
        <authorList>
            <person name="Novak L.V.F."/>
            <person name="Treitli S.C."/>
            <person name="Pyrih J."/>
            <person name="Halakuc P."/>
            <person name="Pipaliya S.V."/>
            <person name="Vacek V."/>
            <person name="Brzon O."/>
            <person name="Soukal P."/>
            <person name="Eme L."/>
            <person name="Dacks J.B."/>
            <person name="Karnkowska A."/>
            <person name="Elias M."/>
            <person name="Hampl V."/>
        </authorList>
    </citation>
    <scope>NUCLEOTIDE SEQUENCE [LARGE SCALE GENOMIC DNA]</scope>
    <source>
        <strain evidence="1">NAU3</strain>
        <tissue evidence="1">Gut</tissue>
    </source>
</reference>
<organism evidence="1 2">
    <name type="scientific">Blattamonas nauphoetae</name>
    <dbReference type="NCBI Taxonomy" id="2049346"/>
    <lineage>
        <taxon>Eukaryota</taxon>
        <taxon>Metamonada</taxon>
        <taxon>Preaxostyla</taxon>
        <taxon>Oxymonadida</taxon>
        <taxon>Blattamonas</taxon>
    </lineage>
</organism>
<dbReference type="EMBL" id="JARBJD010000078">
    <property type="protein sequence ID" value="KAK2954441.1"/>
    <property type="molecule type" value="Genomic_DNA"/>
</dbReference>
<name>A0ABQ9XPT8_9EUKA</name>
<sequence length="326" mass="37289">MGSTHSSESFSSHNPETTKDFLDLCQRTQDSIPLNALSIRRDINFLESLIPSSPSSEVSFTILHDLVPTKNRNCEGFVNSIIKLFSSQNLQLLSVVLRFAERTISFASLSDTLDIIECGFFELLPRSFLQMDMHMPPNGHLLNILLHCTSLTQYQAVVSIRTNKAISTDTAKEILLERVFKPMTPFLNFICTKRSLLCNIYAIPPPTPFPFFFVSVAAEHEQTKDFIFSLPILACVTSLFALYESDYTHELIRGQLKGKDEDWRNSHSKKGVRCQEILRRLKEEGIEDEIEQQRNSARIHFMPGMARLHPRFQLILDFGENVEGEW</sequence>
<keyword evidence="2" id="KW-1185">Reference proteome</keyword>
<proteinExistence type="predicted"/>